<evidence type="ECO:0000256" key="2">
    <source>
        <dbReference type="SAM" id="Phobius"/>
    </source>
</evidence>
<comment type="caution">
    <text evidence="3">The sequence shown here is derived from an EMBL/GenBank/DDBJ whole genome shotgun (WGS) entry which is preliminary data.</text>
</comment>
<keyword evidence="2" id="KW-0812">Transmembrane</keyword>
<keyword evidence="2" id="KW-0472">Membrane</keyword>
<dbReference type="Proteomes" id="UP001212152">
    <property type="component" value="Unassembled WGS sequence"/>
</dbReference>
<keyword evidence="4" id="KW-1185">Reference proteome</keyword>
<dbReference type="AlphaFoldDB" id="A0AAD5XLK4"/>
<gene>
    <name evidence="3" type="ORF">HDU87_004762</name>
</gene>
<keyword evidence="2" id="KW-1133">Transmembrane helix</keyword>
<accession>A0AAD5XLK4</accession>
<feature type="region of interest" description="Disordered" evidence="1">
    <location>
        <begin position="1"/>
        <end position="26"/>
    </location>
</feature>
<protein>
    <submittedName>
        <fullName evidence="3">Uncharacterized protein</fullName>
    </submittedName>
</protein>
<feature type="transmembrane region" description="Helical" evidence="2">
    <location>
        <begin position="154"/>
        <end position="175"/>
    </location>
</feature>
<reference evidence="3" key="1">
    <citation type="submission" date="2020-05" db="EMBL/GenBank/DDBJ databases">
        <title>Phylogenomic resolution of chytrid fungi.</title>
        <authorList>
            <person name="Stajich J.E."/>
            <person name="Amses K."/>
            <person name="Simmons R."/>
            <person name="Seto K."/>
            <person name="Myers J."/>
            <person name="Bonds A."/>
            <person name="Quandt C.A."/>
            <person name="Barry K."/>
            <person name="Liu P."/>
            <person name="Grigoriev I."/>
            <person name="Longcore J.E."/>
            <person name="James T.Y."/>
        </authorList>
    </citation>
    <scope>NUCLEOTIDE SEQUENCE</scope>
    <source>
        <strain evidence="3">JEL0379</strain>
    </source>
</reference>
<name>A0AAD5XLK4_9FUNG</name>
<proteinExistence type="predicted"/>
<organism evidence="3 4">
    <name type="scientific">Geranomyces variabilis</name>
    <dbReference type="NCBI Taxonomy" id="109894"/>
    <lineage>
        <taxon>Eukaryota</taxon>
        <taxon>Fungi</taxon>
        <taxon>Fungi incertae sedis</taxon>
        <taxon>Chytridiomycota</taxon>
        <taxon>Chytridiomycota incertae sedis</taxon>
        <taxon>Chytridiomycetes</taxon>
        <taxon>Spizellomycetales</taxon>
        <taxon>Powellomycetaceae</taxon>
        <taxon>Geranomyces</taxon>
    </lineage>
</organism>
<evidence type="ECO:0000313" key="3">
    <source>
        <dbReference type="EMBL" id="KAJ3176831.1"/>
    </source>
</evidence>
<dbReference type="EMBL" id="JADGJQ010000037">
    <property type="protein sequence ID" value="KAJ3176831.1"/>
    <property type="molecule type" value="Genomic_DNA"/>
</dbReference>
<sequence>MSSQNPSAVEPAAAGHLPSEPALPPQAHLAAVVPPAPLVAEPTSILPASPFSEPEAAALVDEDWRRKDSGVDIADEDCTKVFATPTGKMVRVLHHVRPPPCHEALTYHASLKRARTLDSLHPHLSLSHIIDVHDHHHHLHGRKVPFLHRRSVKWTLTIIMFLLLVAIAAFVGIVLKSRS</sequence>
<evidence type="ECO:0000256" key="1">
    <source>
        <dbReference type="SAM" id="MobiDB-lite"/>
    </source>
</evidence>
<evidence type="ECO:0000313" key="4">
    <source>
        <dbReference type="Proteomes" id="UP001212152"/>
    </source>
</evidence>